<evidence type="ECO:0000313" key="2">
    <source>
        <dbReference type="EMBL" id="TMU57386.1"/>
    </source>
</evidence>
<dbReference type="EMBL" id="VCNI01000001">
    <property type="protein sequence ID" value="TMU57386.1"/>
    <property type="molecule type" value="Genomic_DNA"/>
</dbReference>
<proteinExistence type="predicted"/>
<name>A0ABY2WRU1_9FLAO</name>
<dbReference type="Proteomes" id="UP000751614">
    <property type="component" value="Unassembled WGS sequence"/>
</dbReference>
<evidence type="ECO:0000313" key="3">
    <source>
        <dbReference type="Proteomes" id="UP000751614"/>
    </source>
</evidence>
<feature type="transmembrane region" description="Helical" evidence="1">
    <location>
        <begin position="155"/>
        <end position="180"/>
    </location>
</feature>
<protein>
    <submittedName>
        <fullName evidence="2">DUF3667 domain-containing protein</fullName>
    </submittedName>
</protein>
<accession>A0ABY2WRU1</accession>
<gene>
    <name evidence="2" type="ORF">FGG15_07530</name>
</gene>
<sequence>MVCKNCNHALVPEDHYCRNCGAKVIQNRLTLKNVWHDLGQQVFNLDNTFLRTFRELFTKPEVVVATYIAGTRKRYMNPISYFAIAITLSGLMFFVLRDIYDLNLTQSSFNDETAPQLNYVFDFQALLAYLSMPLYALMTWMLFSATKKFNYTEHLVANAYIIGQTSYVQVFTYIFFLGLFPIKFDIFNFAFLIVIVVYQFYALGRLHHLGFWSTFWRALIYFFLLIIVMMGIGVVIFLISLSTGMVNLEDFAPKS</sequence>
<feature type="transmembrane region" description="Helical" evidence="1">
    <location>
        <begin position="186"/>
        <end position="206"/>
    </location>
</feature>
<evidence type="ECO:0000256" key="1">
    <source>
        <dbReference type="SAM" id="Phobius"/>
    </source>
</evidence>
<reference evidence="2 3" key="1">
    <citation type="submission" date="2019-05" db="EMBL/GenBank/DDBJ databases">
        <title>Flagellimonas sp. AsT0115, sp. nov., isolated from a marine red algae, Asparagopsis taxiformis.</title>
        <authorList>
            <person name="Kim J."/>
            <person name="Jeong S.E."/>
            <person name="Jeon C.O."/>
        </authorList>
    </citation>
    <scope>NUCLEOTIDE SEQUENCE [LARGE SCALE GENOMIC DNA]</scope>
    <source>
        <strain evidence="2 3">AsT0115</strain>
    </source>
</reference>
<feature type="transmembrane region" description="Helical" evidence="1">
    <location>
        <begin position="79"/>
        <end position="100"/>
    </location>
</feature>
<keyword evidence="1" id="KW-0472">Membrane</keyword>
<keyword evidence="1" id="KW-0812">Transmembrane</keyword>
<feature type="transmembrane region" description="Helical" evidence="1">
    <location>
        <begin position="218"/>
        <end position="241"/>
    </location>
</feature>
<comment type="caution">
    <text evidence="2">The sequence shown here is derived from an EMBL/GenBank/DDBJ whole genome shotgun (WGS) entry which is preliminary data.</text>
</comment>
<dbReference type="Pfam" id="PF12412">
    <property type="entry name" value="DUF3667"/>
    <property type="match status" value="1"/>
</dbReference>
<keyword evidence="1" id="KW-1133">Transmembrane helix</keyword>
<dbReference type="InterPro" id="IPR022134">
    <property type="entry name" value="DUF3667"/>
</dbReference>
<feature type="transmembrane region" description="Helical" evidence="1">
    <location>
        <begin position="120"/>
        <end position="143"/>
    </location>
</feature>
<keyword evidence="3" id="KW-1185">Reference proteome</keyword>
<organism evidence="2 3">
    <name type="scientific">Flagellimonas algicola</name>
    <dbReference type="NCBI Taxonomy" id="2583815"/>
    <lineage>
        <taxon>Bacteria</taxon>
        <taxon>Pseudomonadati</taxon>
        <taxon>Bacteroidota</taxon>
        <taxon>Flavobacteriia</taxon>
        <taxon>Flavobacteriales</taxon>
        <taxon>Flavobacteriaceae</taxon>
        <taxon>Flagellimonas</taxon>
    </lineage>
</organism>